<keyword evidence="1" id="KW-0805">Transcription regulation</keyword>
<evidence type="ECO:0000313" key="8">
    <source>
        <dbReference type="Proteomes" id="UP000033514"/>
    </source>
</evidence>
<dbReference type="SUPFAM" id="SSF46689">
    <property type="entry name" value="Homeodomain-like"/>
    <property type="match status" value="1"/>
</dbReference>
<evidence type="ECO:0000256" key="1">
    <source>
        <dbReference type="ARBA" id="ARBA00023015"/>
    </source>
</evidence>
<feature type="domain" description="HTH tetR-type" evidence="6">
    <location>
        <begin position="25"/>
        <end position="84"/>
    </location>
</feature>
<dbReference type="EMBL" id="LAJG01000033">
    <property type="protein sequence ID" value="KKB77121.1"/>
    <property type="molecule type" value="Genomic_DNA"/>
</dbReference>
<dbReference type="AlphaFoldDB" id="A0A0F5L400"/>
<dbReference type="Pfam" id="PF00440">
    <property type="entry name" value="TetR_N"/>
    <property type="match status" value="1"/>
</dbReference>
<dbReference type="RefSeq" id="WP_046143993.1">
    <property type="nucleotide sequence ID" value="NZ_LAJG01000033.1"/>
</dbReference>
<comment type="caution">
    <text evidence="7">The sequence shown here is derived from an EMBL/GenBank/DDBJ whole genome shotgun (WGS) entry which is preliminary data.</text>
</comment>
<dbReference type="InterPro" id="IPR009057">
    <property type="entry name" value="Homeodomain-like_sf"/>
</dbReference>
<dbReference type="PRINTS" id="PR00455">
    <property type="entry name" value="HTHTETR"/>
</dbReference>
<dbReference type="InterPro" id="IPR049445">
    <property type="entry name" value="TetR_SbtR-like_C"/>
</dbReference>
<accession>A0A0F5L400</accession>
<dbReference type="InterPro" id="IPR050109">
    <property type="entry name" value="HTH-type_TetR-like_transc_reg"/>
</dbReference>
<evidence type="ECO:0000256" key="2">
    <source>
        <dbReference type="ARBA" id="ARBA00023125"/>
    </source>
</evidence>
<dbReference type="Proteomes" id="UP000033514">
    <property type="component" value="Unassembled WGS sequence"/>
</dbReference>
<evidence type="ECO:0000256" key="5">
    <source>
        <dbReference type="SAM" id="MobiDB-lite"/>
    </source>
</evidence>
<feature type="region of interest" description="Disordered" evidence="5">
    <location>
        <begin position="202"/>
        <end position="224"/>
    </location>
</feature>
<feature type="region of interest" description="Disordered" evidence="5">
    <location>
        <begin position="1"/>
        <end position="23"/>
    </location>
</feature>
<sequence length="224" mass="24028">MSNSARPEKPAINGQRVRRPRADAAENREAILAAARDLFETEGVLAPLDAVAVKAGVGNATLYRHFPKRDDLLAAVIQSSSDDALIVGQKLSEAHGPGQALAEWVVDLAWRLRIWHDLPHCIASAHGDPSSSLDGSCRPLINETGRLLAAAQAAKQAAPGIGAEEVYELVLALSWAVDRYGDTEERARHRVLMGTAGVFLPFADEKPPSPEPPGRRQASVRRAG</sequence>
<dbReference type="InterPro" id="IPR001647">
    <property type="entry name" value="HTH_TetR"/>
</dbReference>
<dbReference type="PANTHER" id="PTHR30055:SF234">
    <property type="entry name" value="HTH-TYPE TRANSCRIPTIONAL REGULATOR BETI"/>
    <property type="match status" value="1"/>
</dbReference>
<gene>
    <name evidence="7" type="ORF">VW35_15430</name>
</gene>
<dbReference type="PANTHER" id="PTHR30055">
    <property type="entry name" value="HTH-TYPE TRANSCRIPTIONAL REGULATOR RUTR"/>
    <property type="match status" value="1"/>
</dbReference>
<dbReference type="STRING" id="361041.VW35_15430"/>
<dbReference type="GO" id="GO:0000976">
    <property type="term" value="F:transcription cis-regulatory region binding"/>
    <property type="evidence" value="ECO:0007669"/>
    <property type="project" value="TreeGrafter"/>
</dbReference>
<dbReference type="GO" id="GO:0003700">
    <property type="term" value="F:DNA-binding transcription factor activity"/>
    <property type="evidence" value="ECO:0007669"/>
    <property type="project" value="TreeGrafter"/>
</dbReference>
<keyword evidence="2 4" id="KW-0238">DNA-binding</keyword>
<dbReference type="OrthoDB" id="9795011at2"/>
<dbReference type="Gene3D" id="1.10.357.10">
    <property type="entry name" value="Tetracycline Repressor, domain 2"/>
    <property type="match status" value="1"/>
</dbReference>
<proteinExistence type="predicted"/>
<name>A0A0F5L400_9HYPH</name>
<dbReference type="PROSITE" id="PS50977">
    <property type="entry name" value="HTH_TETR_2"/>
    <property type="match status" value="1"/>
</dbReference>
<evidence type="ECO:0000259" key="6">
    <source>
        <dbReference type="PROSITE" id="PS50977"/>
    </source>
</evidence>
<reference evidence="7 8" key="1">
    <citation type="submission" date="2015-03" db="EMBL/GenBank/DDBJ databases">
        <authorList>
            <person name="Hassan Y.I."/>
            <person name="Lepp D."/>
            <person name="Zhou T."/>
        </authorList>
    </citation>
    <scope>NUCLEOTIDE SEQUENCE [LARGE SCALE GENOMIC DNA]</scope>
    <source>
        <strain evidence="7 8">GH2-10</strain>
    </source>
</reference>
<evidence type="ECO:0000256" key="3">
    <source>
        <dbReference type="ARBA" id="ARBA00023163"/>
    </source>
</evidence>
<dbReference type="PATRIC" id="fig|361041.3.peg.2481"/>
<keyword evidence="8" id="KW-1185">Reference proteome</keyword>
<keyword evidence="3" id="KW-0804">Transcription</keyword>
<feature type="DNA-binding region" description="H-T-H motif" evidence="4">
    <location>
        <begin position="47"/>
        <end position="66"/>
    </location>
</feature>
<evidence type="ECO:0000256" key="4">
    <source>
        <dbReference type="PROSITE-ProRule" id="PRU00335"/>
    </source>
</evidence>
<protein>
    <recommendedName>
        <fullName evidence="6">HTH tetR-type domain-containing protein</fullName>
    </recommendedName>
</protein>
<dbReference type="Pfam" id="PF21597">
    <property type="entry name" value="TetR_C_43"/>
    <property type="match status" value="1"/>
</dbReference>
<evidence type="ECO:0000313" key="7">
    <source>
        <dbReference type="EMBL" id="KKB77121.1"/>
    </source>
</evidence>
<organism evidence="7 8">
    <name type="scientific">Devosia soli</name>
    <dbReference type="NCBI Taxonomy" id="361041"/>
    <lineage>
        <taxon>Bacteria</taxon>
        <taxon>Pseudomonadati</taxon>
        <taxon>Pseudomonadota</taxon>
        <taxon>Alphaproteobacteria</taxon>
        <taxon>Hyphomicrobiales</taxon>
        <taxon>Devosiaceae</taxon>
        <taxon>Devosia</taxon>
    </lineage>
</organism>